<dbReference type="EC" id="1.1.1.205" evidence="14"/>
<evidence type="ECO:0000256" key="1">
    <source>
        <dbReference type="ARBA" id="ARBA00001958"/>
    </source>
</evidence>
<dbReference type="Gene3D" id="3.20.20.70">
    <property type="entry name" value="Aldolase class I"/>
    <property type="match status" value="1"/>
</dbReference>
<dbReference type="PANTHER" id="PTHR11911:SF111">
    <property type="entry name" value="INOSINE-5'-MONOPHOSPHATE DEHYDROGENASE"/>
    <property type="match status" value="1"/>
</dbReference>
<comment type="similarity">
    <text evidence="2 13">Belongs to the IMPDH/GMPR family.</text>
</comment>
<evidence type="ECO:0000256" key="2">
    <source>
        <dbReference type="ARBA" id="ARBA00005502"/>
    </source>
</evidence>
<keyword evidence="6 14" id="KW-0630">Potassium</keyword>
<reference evidence="15" key="1">
    <citation type="submission" date="2020-11" db="EMBL/GenBank/DDBJ databases">
        <authorList>
            <person name="Tran Van P."/>
        </authorList>
    </citation>
    <scope>NUCLEOTIDE SEQUENCE</scope>
</reference>
<evidence type="ECO:0000256" key="14">
    <source>
        <dbReference type="RuleBase" id="RU003928"/>
    </source>
</evidence>
<evidence type="ECO:0000256" key="3">
    <source>
        <dbReference type="ARBA" id="ARBA00022723"/>
    </source>
</evidence>
<evidence type="ECO:0000256" key="8">
    <source>
        <dbReference type="ARBA" id="ARBA00023027"/>
    </source>
</evidence>
<dbReference type="SMART" id="SM01240">
    <property type="entry name" value="IMPDH"/>
    <property type="match status" value="1"/>
</dbReference>
<dbReference type="FunFam" id="3.20.20.70:FF:000424">
    <property type="entry name" value="Inosine-5'-monophosphate dehydrogenase 2"/>
    <property type="match status" value="1"/>
</dbReference>
<evidence type="ECO:0000256" key="4">
    <source>
        <dbReference type="ARBA" id="ARBA00022749"/>
    </source>
</evidence>
<dbReference type="InterPro" id="IPR001093">
    <property type="entry name" value="IMP_DH_GMPRt"/>
</dbReference>
<comment type="catalytic activity">
    <reaction evidence="12 14">
        <text>IMP + NAD(+) + H2O = XMP + NADH + H(+)</text>
        <dbReference type="Rhea" id="RHEA:11708"/>
        <dbReference type="ChEBI" id="CHEBI:15377"/>
        <dbReference type="ChEBI" id="CHEBI:15378"/>
        <dbReference type="ChEBI" id="CHEBI:57464"/>
        <dbReference type="ChEBI" id="CHEBI:57540"/>
        <dbReference type="ChEBI" id="CHEBI:57945"/>
        <dbReference type="ChEBI" id="CHEBI:58053"/>
        <dbReference type="EC" id="1.1.1.205"/>
    </reaction>
</comment>
<dbReference type="CDD" id="cd04601">
    <property type="entry name" value="CBS_pair_IMPDH"/>
    <property type="match status" value="1"/>
</dbReference>
<keyword evidence="7 13" id="KW-0560">Oxidoreductase</keyword>
<protein>
    <recommendedName>
        <fullName evidence="14">Inosine-5'-monophosphate dehydrogenase</fullName>
        <ecNumber evidence="14">1.1.1.205</ecNumber>
    </recommendedName>
</protein>
<dbReference type="CDD" id="cd00381">
    <property type="entry name" value="IMPDH"/>
    <property type="match status" value="1"/>
</dbReference>
<name>A0A7R8WYI5_9CRUS</name>
<evidence type="ECO:0000256" key="10">
    <source>
        <dbReference type="ARBA" id="ARBA00024330"/>
    </source>
</evidence>
<dbReference type="OrthoDB" id="416622at2759"/>
<dbReference type="InterPro" id="IPR013785">
    <property type="entry name" value="Aldolase_TIM"/>
</dbReference>
<keyword evidence="9" id="KW-0129">CBS domain</keyword>
<dbReference type="PANTHER" id="PTHR11911">
    <property type="entry name" value="INOSINE-5-MONOPHOSPHATE DEHYDROGENASE RELATED"/>
    <property type="match status" value="1"/>
</dbReference>
<dbReference type="UniPathway" id="UPA00601">
    <property type="reaction ID" value="UER00295"/>
</dbReference>
<evidence type="ECO:0000256" key="9">
    <source>
        <dbReference type="ARBA" id="ARBA00023122"/>
    </source>
</evidence>
<dbReference type="Pfam" id="PF00571">
    <property type="entry name" value="CBS"/>
    <property type="match status" value="2"/>
</dbReference>
<dbReference type="AlphaFoldDB" id="A0A7R8WYI5"/>
<dbReference type="InterPro" id="IPR046342">
    <property type="entry name" value="CBS_dom_sf"/>
</dbReference>
<dbReference type="InterPro" id="IPR000644">
    <property type="entry name" value="CBS_dom"/>
</dbReference>
<feature type="non-terminal residue" evidence="15">
    <location>
        <position position="388"/>
    </location>
</feature>
<dbReference type="InterPro" id="IPR005990">
    <property type="entry name" value="IMP_DH"/>
</dbReference>
<keyword evidence="4 14" id="KW-0332">GMP biosynthesis</keyword>
<accession>A0A7R8WYI5</accession>
<keyword evidence="5 14" id="KW-0658">Purine biosynthesis</keyword>
<evidence type="ECO:0000256" key="7">
    <source>
        <dbReference type="ARBA" id="ARBA00023002"/>
    </source>
</evidence>
<dbReference type="GO" id="GO:0003938">
    <property type="term" value="F:IMP dehydrogenase activity"/>
    <property type="evidence" value="ECO:0007669"/>
    <property type="project" value="UniProtKB-EC"/>
</dbReference>
<dbReference type="GO" id="GO:0006177">
    <property type="term" value="P:GMP biosynthetic process"/>
    <property type="evidence" value="ECO:0007669"/>
    <property type="project" value="UniProtKB-KW"/>
</dbReference>
<evidence type="ECO:0000256" key="11">
    <source>
        <dbReference type="ARBA" id="ARBA00046101"/>
    </source>
</evidence>
<dbReference type="NCBIfam" id="TIGR01302">
    <property type="entry name" value="IMP_dehydrog"/>
    <property type="match status" value="1"/>
</dbReference>
<keyword evidence="8 14" id="KW-0520">NAD</keyword>
<dbReference type="PROSITE" id="PS51371">
    <property type="entry name" value="CBS"/>
    <property type="match status" value="2"/>
</dbReference>
<evidence type="ECO:0000256" key="5">
    <source>
        <dbReference type="ARBA" id="ARBA00022755"/>
    </source>
</evidence>
<sequence length="388" mass="40945">MLPEEIELALTFDDLLLVPQASEVLPSTVSLATKLTSGIQLNAPLISAAMDTVTEHRTAIAMAREGGIGIIHKNMGIEQQALEVEKVKKSESGMIIDPITVNKYQSVGEVQEIMSTYKISGLPVVEDGRLVGIVTNRDLRFVSDFDLRVADVMTSKNLITAKAGITLEHSKALLHEHRIEKLLVVDDNGRLKGLITIKDLEKIKKYPHAAKDSYGRLMVGAALGVNADLLSHAERLVRAGVDVAVLDSAHGHSKGVVQSVEQVKNAFPDLQIIAGNVATGEGAHDLIKAGANAIKVGVGPGSICTTRVVAGVGVPQMSAIRNCVAVGEKYGVPIIADGGVQHSGDLAKAIGAGAHSVMIGSLLAGTDETPGDTFLYQGRTYKGYRGMG</sequence>
<evidence type="ECO:0000256" key="6">
    <source>
        <dbReference type="ARBA" id="ARBA00022958"/>
    </source>
</evidence>
<organism evidence="15">
    <name type="scientific">Cyprideis torosa</name>
    <dbReference type="NCBI Taxonomy" id="163714"/>
    <lineage>
        <taxon>Eukaryota</taxon>
        <taxon>Metazoa</taxon>
        <taxon>Ecdysozoa</taxon>
        <taxon>Arthropoda</taxon>
        <taxon>Crustacea</taxon>
        <taxon>Oligostraca</taxon>
        <taxon>Ostracoda</taxon>
        <taxon>Podocopa</taxon>
        <taxon>Podocopida</taxon>
        <taxon>Cytherocopina</taxon>
        <taxon>Cytheroidea</taxon>
        <taxon>Cytherideidae</taxon>
        <taxon>Cyprideis</taxon>
    </lineage>
</organism>
<evidence type="ECO:0000256" key="13">
    <source>
        <dbReference type="RuleBase" id="RU003927"/>
    </source>
</evidence>
<evidence type="ECO:0000256" key="12">
    <source>
        <dbReference type="ARBA" id="ARBA00048028"/>
    </source>
</evidence>
<dbReference type="GO" id="GO:0006183">
    <property type="term" value="P:GTP biosynthetic process"/>
    <property type="evidence" value="ECO:0007669"/>
    <property type="project" value="TreeGrafter"/>
</dbReference>
<dbReference type="SUPFAM" id="SSF51412">
    <property type="entry name" value="Inosine monophosphate dehydrogenase (IMPDH)"/>
    <property type="match status" value="1"/>
</dbReference>
<dbReference type="SUPFAM" id="SSF54631">
    <property type="entry name" value="CBS-domain pair"/>
    <property type="match status" value="1"/>
</dbReference>
<gene>
    <name evidence="15" type="ORF">CTOB1V02_LOCUS15126</name>
</gene>
<proteinExistence type="inferred from homology"/>
<dbReference type="GO" id="GO:0046872">
    <property type="term" value="F:metal ion binding"/>
    <property type="evidence" value="ECO:0007669"/>
    <property type="project" value="UniProtKB-KW"/>
</dbReference>
<dbReference type="EMBL" id="OB686678">
    <property type="protein sequence ID" value="CAD7237311.1"/>
    <property type="molecule type" value="Genomic_DNA"/>
</dbReference>
<dbReference type="SMART" id="SM00116">
    <property type="entry name" value="CBS"/>
    <property type="match status" value="2"/>
</dbReference>
<comment type="pathway">
    <text evidence="10 14">Purine metabolism; XMP biosynthesis via de novo pathway; XMP from IMP: step 1/1.</text>
</comment>
<evidence type="ECO:0000313" key="15">
    <source>
        <dbReference type="EMBL" id="CAD7237311.1"/>
    </source>
</evidence>
<comment type="cofactor">
    <cofactor evidence="1">
        <name>K(+)</name>
        <dbReference type="ChEBI" id="CHEBI:29103"/>
    </cofactor>
</comment>
<dbReference type="Pfam" id="PF00478">
    <property type="entry name" value="IMPDH"/>
    <property type="match status" value="1"/>
</dbReference>
<comment type="function">
    <text evidence="11">Catalyzes the conversion of inosine 5'-phosphate (IMP) to xanthosine 5'-phosphate (XMP), the first committed and rate-limiting step in the de novo synthesis of guanine nucleotides, and therefore plays an important role in the regulation of cell growth. Could also have a single-stranded nucleic acid-binding activity and could play a role in RNA and/or DNA metabolism. It may also have a role in the development of malignancy and the growth progression of some tumors.</text>
</comment>
<dbReference type="InterPro" id="IPR015875">
    <property type="entry name" value="IMP_DH/GMP_Rdtase_CS"/>
</dbReference>
<keyword evidence="3 14" id="KW-0479">Metal-binding</keyword>
<dbReference type="PROSITE" id="PS00487">
    <property type="entry name" value="IMP_DH_GMP_RED"/>
    <property type="match status" value="1"/>
</dbReference>